<feature type="signal peptide" evidence="2">
    <location>
        <begin position="1"/>
        <end position="23"/>
    </location>
</feature>
<accession>A0ABW0Q9M0</accession>
<sequence length="118" mass="12155">MKTALRPLIAAALAVLPLAAAVAQTQAPAQNAAPAVATEAKPAGSTRPDKKIQRIRTEDAGTRIDELRVGGETQQITVQPKTGGAAYEVKPAEGARGAAPAATNTDTNGSRVWNVLKF</sequence>
<proteinExistence type="predicted"/>
<evidence type="ECO:0000256" key="1">
    <source>
        <dbReference type="SAM" id="MobiDB-lite"/>
    </source>
</evidence>
<reference evidence="4" key="1">
    <citation type="journal article" date="2019" name="Int. J. Syst. Evol. Microbiol.">
        <title>The Global Catalogue of Microorganisms (GCM) 10K type strain sequencing project: providing services to taxonomists for standard genome sequencing and annotation.</title>
        <authorList>
            <consortium name="The Broad Institute Genomics Platform"/>
            <consortium name="The Broad Institute Genome Sequencing Center for Infectious Disease"/>
            <person name="Wu L."/>
            <person name="Ma J."/>
        </authorList>
    </citation>
    <scope>NUCLEOTIDE SEQUENCE [LARGE SCALE GENOMIC DNA]</scope>
    <source>
        <strain evidence="4">CGMCC 4.7277</strain>
    </source>
</reference>
<evidence type="ECO:0000313" key="3">
    <source>
        <dbReference type="EMBL" id="MFC5520882.1"/>
    </source>
</evidence>
<keyword evidence="2" id="KW-0732">Signal</keyword>
<dbReference type="Proteomes" id="UP001596084">
    <property type="component" value="Unassembled WGS sequence"/>
</dbReference>
<dbReference type="EMBL" id="JBHSMX010000012">
    <property type="protein sequence ID" value="MFC5520882.1"/>
    <property type="molecule type" value="Genomic_DNA"/>
</dbReference>
<evidence type="ECO:0008006" key="5">
    <source>
        <dbReference type="Google" id="ProtNLM"/>
    </source>
</evidence>
<evidence type="ECO:0000256" key="2">
    <source>
        <dbReference type="SAM" id="SignalP"/>
    </source>
</evidence>
<keyword evidence="4" id="KW-1185">Reference proteome</keyword>
<protein>
    <recommendedName>
        <fullName evidence="5">DUF2782 domain-containing protein</fullName>
    </recommendedName>
</protein>
<name>A0ABW0Q9M0_9BURK</name>
<organism evidence="3 4">
    <name type="scientific">Polaromonas jejuensis</name>
    <dbReference type="NCBI Taxonomy" id="457502"/>
    <lineage>
        <taxon>Bacteria</taxon>
        <taxon>Pseudomonadati</taxon>
        <taxon>Pseudomonadota</taxon>
        <taxon>Betaproteobacteria</taxon>
        <taxon>Burkholderiales</taxon>
        <taxon>Comamonadaceae</taxon>
        <taxon>Polaromonas</taxon>
    </lineage>
</organism>
<evidence type="ECO:0000313" key="4">
    <source>
        <dbReference type="Proteomes" id="UP001596084"/>
    </source>
</evidence>
<dbReference type="RefSeq" id="WP_084389458.1">
    <property type="nucleotide sequence ID" value="NZ_JBHSMX010000012.1"/>
</dbReference>
<gene>
    <name evidence="3" type="ORF">ACFPP7_08120</name>
</gene>
<feature type="region of interest" description="Disordered" evidence="1">
    <location>
        <begin position="24"/>
        <end position="51"/>
    </location>
</feature>
<comment type="caution">
    <text evidence="3">The sequence shown here is derived from an EMBL/GenBank/DDBJ whole genome shotgun (WGS) entry which is preliminary data.</text>
</comment>
<feature type="chain" id="PRO_5045298997" description="DUF2782 domain-containing protein" evidence="2">
    <location>
        <begin position="24"/>
        <end position="118"/>
    </location>
</feature>
<feature type="compositionally biased region" description="Low complexity" evidence="1">
    <location>
        <begin position="24"/>
        <end position="43"/>
    </location>
</feature>